<reference evidence="1 2" key="1">
    <citation type="journal article" date="2015" name="MBio">
        <title>Enzymatic Degradation of Phenazines Can Generate Energy and Protect Sensitive Organisms from Toxicity.</title>
        <authorList>
            <person name="Costa K.C."/>
            <person name="Bergkessel M."/>
            <person name="Saunders S."/>
            <person name="Korlach J."/>
            <person name="Newman D.K."/>
        </authorList>
    </citation>
    <scope>NUCLEOTIDE SEQUENCE [LARGE SCALE GENOMIC DNA]</scope>
    <source>
        <strain evidence="1 2">CT6</strain>
    </source>
</reference>
<gene>
    <name evidence="1" type="ORF">XA26_19720</name>
</gene>
<accession>A0A0N9YEV1</accession>
<dbReference type="Proteomes" id="UP000057134">
    <property type="component" value="Chromosome"/>
</dbReference>
<organism evidence="1 2">
    <name type="scientific">Mycolicibacterium fortuitum</name>
    <name type="common">Mycobacterium fortuitum</name>
    <dbReference type="NCBI Taxonomy" id="1766"/>
    <lineage>
        <taxon>Bacteria</taxon>
        <taxon>Bacillati</taxon>
        <taxon>Actinomycetota</taxon>
        <taxon>Actinomycetes</taxon>
        <taxon>Mycobacteriales</taxon>
        <taxon>Mycobacteriaceae</taxon>
        <taxon>Mycolicibacterium</taxon>
    </lineage>
</organism>
<sequence>MDPSMSLSTFDALSAPSLEGEQRNQVALASALRARRPG</sequence>
<dbReference type="KEGG" id="mft:XA26_19720"/>
<protein>
    <submittedName>
        <fullName evidence="1">Uncharacterized protein</fullName>
    </submittedName>
</protein>
<evidence type="ECO:0000313" key="1">
    <source>
        <dbReference type="EMBL" id="ALI25818.1"/>
    </source>
</evidence>
<dbReference type="EMBL" id="CP011269">
    <property type="protein sequence ID" value="ALI25818.1"/>
    <property type="molecule type" value="Genomic_DNA"/>
</dbReference>
<evidence type="ECO:0000313" key="2">
    <source>
        <dbReference type="Proteomes" id="UP000057134"/>
    </source>
</evidence>
<name>A0A0N9YEV1_MYCFO</name>
<dbReference type="AlphaFoldDB" id="A0A0N9YEV1"/>
<keyword evidence="2" id="KW-1185">Reference proteome</keyword>
<proteinExistence type="predicted"/>